<comment type="caution">
    <text evidence="5">The sequence shown here is derived from an EMBL/GenBank/DDBJ whole genome shotgun (WGS) entry which is preliminary data.</text>
</comment>
<feature type="non-terminal residue" evidence="5">
    <location>
        <position position="47"/>
    </location>
</feature>
<dbReference type="Pfam" id="PF00009">
    <property type="entry name" value="GTP_EFTU"/>
    <property type="match status" value="1"/>
</dbReference>
<dbReference type="GO" id="GO:0003924">
    <property type="term" value="F:GTPase activity"/>
    <property type="evidence" value="ECO:0007669"/>
    <property type="project" value="InterPro"/>
</dbReference>
<accession>X1PTR4</accession>
<evidence type="ECO:0000256" key="1">
    <source>
        <dbReference type="ARBA" id="ARBA00022741"/>
    </source>
</evidence>
<sequence length="47" mass="5233">MMLKKGSNLKELIKKQAECNIGLVGHVDHGKTTLVKTLTGDWTDRHS</sequence>
<evidence type="ECO:0000259" key="4">
    <source>
        <dbReference type="Pfam" id="PF00009"/>
    </source>
</evidence>
<evidence type="ECO:0000256" key="2">
    <source>
        <dbReference type="ARBA" id="ARBA00022917"/>
    </source>
</evidence>
<dbReference type="InterPro" id="IPR000795">
    <property type="entry name" value="T_Tr_GTP-bd_dom"/>
</dbReference>
<dbReference type="GO" id="GO:0005829">
    <property type="term" value="C:cytosol"/>
    <property type="evidence" value="ECO:0007669"/>
    <property type="project" value="TreeGrafter"/>
</dbReference>
<gene>
    <name evidence="5" type="ORF">S12H4_07393</name>
</gene>
<keyword evidence="1" id="KW-0547">Nucleotide-binding</keyword>
<evidence type="ECO:0000256" key="3">
    <source>
        <dbReference type="ARBA" id="ARBA00023134"/>
    </source>
</evidence>
<dbReference type="PANTHER" id="PTHR42854:SF3">
    <property type="entry name" value="EUKARYOTIC TRANSLATION INITIATION FACTOR 2 SUBUNIT 3-RELATED"/>
    <property type="match status" value="1"/>
</dbReference>
<dbReference type="EMBL" id="BARW01002723">
    <property type="protein sequence ID" value="GAI59617.1"/>
    <property type="molecule type" value="Genomic_DNA"/>
</dbReference>
<reference evidence="5" key="1">
    <citation type="journal article" date="2014" name="Front. Microbiol.">
        <title>High frequency of phylogenetically diverse reductive dehalogenase-homologous genes in deep subseafloor sedimentary metagenomes.</title>
        <authorList>
            <person name="Kawai M."/>
            <person name="Futagami T."/>
            <person name="Toyoda A."/>
            <person name="Takaki Y."/>
            <person name="Nishi S."/>
            <person name="Hori S."/>
            <person name="Arai W."/>
            <person name="Tsubouchi T."/>
            <person name="Morono Y."/>
            <person name="Uchiyama I."/>
            <person name="Ito T."/>
            <person name="Fujiyama A."/>
            <person name="Inagaki F."/>
            <person name="Takami H."/>
        </authorList>
    </citation>
    <scope>NUCLEOTIDE SEQUENCE</scope>
    <source>
        <strain evidence="5">Expedition CK06-06</strain>
    </source>
</reference>
<dbReference type="GO" id="GO:0001731">
    <property type="term" value="P:formation of translation preinitiation complex"/>
    <property type="evidence" value="ECO:0007669"/>
    <property type="project" value="TreeGrafter"/>
</dbReference>
<dbReference type="PANTHER" id="PTHR42854">
    <property type="entry name" value="EUKARYOTIC TRANSLATION INITIATION FACTOR 2 SUBUNIT 3 FAMILY MEMBER"/>
    <property type="match status" value="1"/>
</dbReference>
<dbReference type="AlphaFoldDB" id="X1PTR4"/>
<dbReference type="InterPro" id="IPR027417">
    <property type="entry name" value="P-loop_NTPase"/>
</dbReference>
<evidence type="ECO:0000313" key="5">
    <source>
        <dbReference type="EMBL" id="GAI59617.1"/>
    </source>
</evidence>
<dbReference type="GO" id="GO:0000049">
    <property type="term" value="F:tRNA binding"/>
    <property type="evidence" value="ECO:0007669"/>
    <property type="project" value="TreeGrafter"/>
</dbReference>
<dbReference type="Gene3D" id="3.40.50.300">
    <property type="entry name" value="P-loop containing nucleotide triphosphate hydrolases"/>
    <property type="match status" value="1"/>
</dbReference>
<dbReference type="InterPro" id="IPR050543">
    <property type="entry name" value="eIF2G"/>
</dbReference>
<feature type="domain" description="Tr-type G" evidence="4">
    <location>
        <begin position="19"/>
        <end position="41"/>
    </location>
</feature>
<organism evidence="5">
    <name type="scientific">marine sediment metagenome</name>
    <dbReference type="NCBI Taxonomy" id="412755"/>
    <lineage>
        <taxon>unclassified sequences</taxon>
        <taxon>metagenomes</taxon>
        <taxon>ecological metagenomes</taxon>
    </lineage>
</organism>
<dbReference type="GO" id="GO:0003743">
    <property type="term" value="F:translation initiation factor activity"/>
    <property type="evidence" value="ECO:0007669"/>
    <property type="project" value="TreeGrafter"/>
</dbReference>
<protein>
    <recommendedName>
        <fullName evidence="4">Tr-type G domain-containing protein</fullName>
    </recommendedName>
</protein>
<keyword evidence="2" id="KW-0648">Protein biosynthesis</keyword>
<dbReference type="SUPFAM" id="SSF52540">
    <property type="entry name" value="P-loop containing nucleoside triphosphate hydrolases"/>
    <property type="match status" value="1"/>
</dbReference>
<name>X1PTR4_9ZZZZ</name>
<dbReference type="GO" id="GO:0005525">
    <property type="term" value="F:GTP binding"/>
    <property type="evidence" value="ECO:0007669"/>
    <property type="project" value="UniProtKB-KW"/>
</dbReference>
<proteinExistence type="predicted"/>
<keyword evidence="3" id="KW-0342">GTP-binding</keyword>